<dbReference type="OrthoDB" id="77878at2759"/>
<dbReference type="InterPro" id="IPR008547">
    <property type="entry name" value="DUF829_TMEM53"/>
</dbReference>
<comment type="caution">
    <text evidence="1">The sequence shown here is derived from an EMBL/GenBank/DDBJ whole genome shotgun (WGS) entry which is preliminary data.</text>
</comment>
<protein>
    <recommendedName>
        <fullName evidence="3">Indole-diterpene biosynthesis protein PaxU</fullName>
    </recommendedName>
</protein>
<reference evidence="1" key="2">
    <citation type="journal article" date="2023" name="IMA Fungus">
        <title>Comparative genomic study of the Penicillium genus elucidates a diverse pangenome and 15 lateral gene transfer events.</title>
        <authorList>
            <person name="Petersen C."/>
            <person name="Sorensen T."/>
            <person name="Nielsen M.R."/>
            <person name="Sondergaard T.E."/>
            <person name="Sorensen J.L."/>
            <person name="Fitzpatrick D.A."/>
            <person name="Frisvad J.C."/>
            <person name="Nielsen K.L."/>
        </authorList>
    </citation>
    <scope>NUCLEOTIDE SEQUENCE</scope>
    <source>
        <strain evidence="1">IBT 30069</strain>
    </source>
</reference>
<dbReference type="PANTHER" id="PTHR12265">
    <property type="entry name" value="TRANSMEMBRANE PROTEIN 53"/>
    <property type="match status" value="1"/>
</dbReference>
<name>A0A9W9F3S6_9EURO</name>
<dbReference type="Gene3D" id="3.40.50.1820">
    <property type="entry name" value="alpha/beta hydrolase"/>
    <property type="match status" value="1"/>
</dbReference>
<evidence type="ECO:0000313" key="1">
    <source>
        <dbReference type="EMBL" id="KAJ5093128.1"/>
    </source>
</evidence>
<dbReference type="GO" id="GO:0072330">
    <property type="term" value="P:monocarboxylic acid biosynthetic process"/>
    <property type="evidence" value="ECO:0007669"/>
    <property type="project" value="UniProtKB-ARBA"/>
</dbReference>
<dbReference type="GO" id="GO:0017000">
    <property type="term" value="P:antibiotic biosynthetic process"/>
    <property type="evidence" value="ECO:0007669"/>
    <property type="project" value="UniProtKB-ARBA"/>
</dbReference>
<sequence>MVQPPKDALSAFQRLNESVYISDSENYQGNGPLVLLSFWMNATPRPIARYVMEYRRLLPSARFVIVLAATNDFIFKSKDAAQDAILLPAVDALRSFAGPDKPVFIHLFSNGGVFKVSNLLRLYKSRVGTALPISSMIFDSAPGVSTIKSGVRAIAFQLPKFWIWRMLSKSALWLFLVFLEVCRKITRTPNAMDVASRRINDQALYTPPAEGLTRCYIYSDSDQIIPSSHVEDHMKLSKSSGVTVNREKFEGADHVMSMMTDPVRYWSIVQRYLQLGKME</sequence>
<dbReference type="AlphaFoldDB" id="A0A9W9F3S6"/>
<evidence type="ECO:0008006" key="3">
    <source>
        <dbReference type="Google" id="ProtNLM"/>
    </source>
</evidence>
<dbReference type="SUPFAM" id="SSF53474">
    <property type="entry name" value="alpha/beta-Hydrolases"/>
    <property type="match status" value="1"/>
</dbReference>
<evidence type="ECO:0000313" key="2">
    <source>
        <dbReference type="Proteomes" id="UP001149165"/>
    </source>
</evidence>
<dbReference type="PANTHER" id="PTHR12265:SF36">
    <property type="entry name" value="P450, PUTATIVE (EUROFUNG)-RELATED"/>
    <property type="match status" value="1"/>
</dbReference>
<gene>
    <name evidence="1" type="ORF">N7456_008989</name>
</gene>
<accession>A0A9W9F3S6</accession>
<dbReference type="Proteomes" id="UP001149165">
    <property type="component" value="Unassembled WGS sequence"/>
</dbReference>
<dbReference type="InterPro" id="IPR029058">
    <property type="entry name" value="AB_hydrolase_fold"/>
</dbReference>
<organism evidence="1 2">
    <name type="scientific">Penicillium angulare</name>
    <dbReference type="NCBI Taxonomy" id="116970"/>
    <lineage>
        <taxon>Eukaryota</taxon>
        <taxon>Fungi</taxon>
        <taxon>Dikarya</taxon>
        <taxon>Ascomycota</taxon>
        <taxon>Pezizomycotina</taxon>
        <taxon>Eurotiomycetes</taxon>
        <taxon>Eurotiomycetidae</taxon>
        <taxon>Eurotiales</taxon>
        <taxon>Aspergillaceae</taxon>
        <taxon>Penicillium</taxon>
    </lineage>
</organism>
<dbReference type="Pfam" id="PF05705">
    <property type="entry name" value="DUF829"/>
    <property type="match status" value="1"/>
</dbReference>
<proteinExistence type="predicted"/>
<keyword evidence="2" id="KW-1185">Reference proteome</keyword>
<dbReference type="EMBL" id="JAPQKH010000006">
    <property type="protein sequence ID" value="KAJ5093128.1"/>
    <property type="molecule type" value="Genomic_DNA"/>
</dbReference>
<reference evidence="1" key="1">
    <citation type="submission" date="2022-11" db="EMBL/GenBank/DDBJ databases">
        <authorList>
            <person name="Petersen C."/>
        </authorList>
    </citation>
    <scope>NUCLEOTIDE SEQUENCE</scope>
    <source>
        <strain evidence="1">IBT 30069</strain>
    </source>
</reference>